<keyword evidence="2" id="KW-1185">Reference proteome</keyword>
<reference evidence="2" key="1">
    <citation type="submission" date="2019-07" db="EMBL/GenBank/DDBJ databases">
        <authorList>
            <person name="Cubo M.T."/>
            <person name="Espuny M.D.R."/>
            <person name="Balsanelli E."/>
        </authorList>
    </citation>
    <scope>NUCLEOTIDE SEQUENCE [LARGE SCALE GENOMIC DNA]</scope>
</reference>
<protein>
    <submittedName>
        <fullName evidence="1">Uncharacterized protein</fullName>
    </submittedName>
</protein>
<evidence type="ECO:0000313" key="2">
    <source>
        <dbReference type="Proteomes" id="UP000322838"/>
    </source>
</evidence>
<organism evidence="1 2">
    <name type="scientific">Sinorhizobium phage ort11</name>
    <dbReference type="NCBI Taxonomy" id="2599764"/>
    <lineage>
        <taxon>Viruses</taxon>
        <taxon>Duplodnaviria</taxon>
        <taxon>Heunggongvirae</taxon>
        <taxon>Uroviricota</taxon>
        <taxon>Caudoviricetes</taxon>
        <taxon>Schitoviridae</taxon>
        <taxon>Huelvavirus</taxon>
        <taxon>Huelvavirus ort11</taxon>
    </lineage>
</organism>
<name>A0A5C2H251_9CAUD</name>
<sequence>MTQLPLDQAIPRFKGNEERVDKLVNGTDLEVWSTANGVVLPTFAKFLKDKEAEYDLAIAGPVAQAQAAADASASSAAESAASATAADASADAAQAILEEIQAGATNLVETNFVGDGIQTDWTLTYAPKVDENLLVWVGGAIQDTTDYSVTGTTLTITPAVPNLVKIRTLIIATATLNEIEDAVLEAQAAAAQALSVANALPDIVNDTMLVDEAGVRVTKAFSEVVEKLQLTYIKDLGSHDTHLRKFRTTYVDPSNWSSVLQAAADSGEPCIRVHADSPVTFQEQWSIETSGQKWVGDGMDNKSYLNRTVDVDEPAILVMGERCGMRHIGVRGTHATVPTSDQNTGILVARPSGEPVDLDFEFRDGYISKFYYAVDGKGRGITVADSLISAVRYGVNFDMPPEGTYTKDRFVGDSDTNGFRRQVVRGCEFHSISVAGVRNRGWNAANIKCVVQDNTSNFGKAIFVGKLGDGSAVLNNTIMNANFNGYELDGGTNYIFAGNSMVMDYTPAGSPGPMTTPESFIKMTGQHTGFILKDFVGVGCTDHGIDMRNGDFKGILRNIDLADVNKSGGSFVGVVIIGTGSATEIICDGVTLRNSVAPLSVVRATTAGSVVKHRGILGIGATILATSGSATFTTY</sequence>
<evidence type="ECO:0000313" key="1">
    <source>
        <dbReference type="EMBL" id="QEP29880.1"/>
    </source>
</evidence>
<dbReference type="Proteomes" id="UP000322838">
    <property type="component" value="Segment"/>
</dbReference>
<accession>A0A5C2H251</accession>
<proteinExistence type="predicted"/>
<gene>
    <name evidence="1" type="ORF">Smphiort11_082</name>
</gene>
<dbReference type="EMBL" id="MN228696">
    <property type="protein sequence ID" value="QEP29880.1"/>
    <property type="molecule type" value="Genomic_DNA"/>
</dbReference>